<feature type="compositionally biased region" description="Acidic residues" evidence="1">
    <location>
        <begin position="187"/>
        <end position="196"/>
    </location>
</feature>
<evidence type="ECO:0000256" key="1">
    <source>
        <dbReference type="SAM" id="MobiDB-lite"/>
    </source>
</evidence>
<dbReference type="OrthoDB" id="31512at2157"/>
<proteinExistence type="predicted"/>
<feature type="region of interest" description="Disordered" evidence="1">
    <location>
        <begin position="54"/>
        <end position="73"/>
    </location>
</feature>
<dbReference type="PANTHER" id="PTHR33608">
    <property type="entry name" value="BLL2464 PROTEIN"/>
    <property type="match status" value="1"/>
</dbReference>
<feature type="compositionally biased region" description="Basic and acidic residues" evidence="1">
    <location>
        <begin position="58"/>
        <end position="69"/>
    </location>
</feature>
<keyword evidence="2" id="KW-0472">Membrane</keyword>
<reference evidence="5" key="1">
    <citation type="submission" date="2016-10" db="EMBL/GenBank/DDBJ databases">
        <authorList>
            <person name="Varghese N."/>
            <person name="Submissions S."/>
        </authorList>
    </citation>
    <scope>NUCLEOTIDE SEQUENCE [LARGE SCALE GENOMIC DNA]</scope>
    <source>
        <strain evidence="5">B4,CECT 8067,JCM 17497</strain>
    </source>
</reference>
<dbReference type="STRING" id="1095776.SAMN04515672_1168"/>
<keyword evidence="5" id="KW-1185">Reference proteome</keyword>
<dbReference type="Proteomes" id="UP000198882">
    <property type="component" value="Unassembled WGS sequence"/>
</dbReference>
<dbReference type="InterPro" id="IPR002881">
    <property type="entry name" value="DUF58"/>
</dbReference>
<dbReference type="AlphaFoldDB" id="A0A1G8V4P3"/>
<feature type="region of interest" description="Disordered" evidence="1">
    <location>
        <begin position="186"/>
        <end position="252"/>
    </location>
</feature>
<keyword evidence="2" id="KW-0812">Transmembrane</keyword>
<dbReference type="PANTHER" id="PTHR33608:SF6">
    <property type="entry name" value="BLL2464 PROTEIN"/>
    <property type="match status" value="1"/>
</dbReference>
<evidence type="ECO:0000313" key="5">
    <source>
        <dbReference type="Proteomes" id="UP000198882"/>
    </source>
</evidence>
<feature type="compositionally biased region" description="Polar residues" evidence="1">
    <location>
        <begin position="215"/>
        <end position="227"/>
    </location>
</feature>
<gene>
    <name evidence="4" type="ORF">SAMN04515672_1168</name>
</gene>
<evidence type="ECO:0000259" key="3">
    <source>
        <dbReference type="Pfam" id="PF01882"/>
    </source>
</evidence>
<dbReference type="EMBL" id="FNFE01000001">
    <property type="protein sequence ID" value="SDJ60959.1"/>
    <property type="molecule type" value="Genomic_DNA"/>
</dbReference>
<accession>A0A1G8V4P3</accession>
<evidence type="ECO:0000256" key="2">
    <source>
        <dbReference type="SAM" id="Phobius"/>
    </source>
</evidence>
<feature type="compositionally biased region" description="Basic and acidic residues" evidence="1">
    <location>
        <begin position="197"/>
        <end position="214"/>
    </location>
</feature>
<sequence>MNTARIAVLFGSVTFLAAIGTVVGVFDLGLTSETIVFVGLVAFGIGLVGLSRAHGDHHHAGTPDPEQRTEVPVPGRSLTDAVDAFRGMKSSVVVDSNRLTAKIRTAAIVALTRFEGLSDEEAVRRVEDGTWTDDRTAAAFLSESEELPSRSIRRRLAAVVNRSDETRYQTGIRHAVAAVVAVSTEPFADEGDGSGDESDRSAAEFSRPIDDRNRSSLSTYGRSSVSHARSRSNRRTTTDPVEDVTARRPRPTGHWSGVGAIALLAVGIGAIAESPAVVLAGVVGVGYAGFAHATEPPALDISLERTVSDDDPEPGDDLEVTLTITNESGAFVPDLRLVDGVPPGMAVTEGTSRLGTALRPGESVTLEYAVTARRGSHAFDPALVLTRDLSRSTEREQFVGAETTVVCEPSMRPLASAVPLRDATAAYAGRIRTAEGGSGTTIHSVREYRKSDPLNRIDWNRRAKTGDLATLEFHEERAARVVVLVDARLAAYCAPRPDAAHAVDRSVDAAGRIGASLLATGEAVGLAAIGPVSRDATGRSSGDPCWLAPGSGRHHEVQFRESLATHPQFATLPPDGNCHWRRQLRTIRRQLSGDSQVVFLTPLCDNASVEIARQLEAHGHPVTVVSPDPTADRTAGQQLSRVAHRVRAIDLQRAGIPVVDWPDEESLDTVFARHAGGRR</sequence>
<feature type="domain" description="DUF58" evidence="3">
    <location>
        <begin position="444"/>
        <end position="530"/>
    </location>
</feature>
<dbReference type="Pfam" id="PF23933">
    <property type="entry name" value="DUF7269"/>
    <property type="match status" value="1"/>
</dbReference>
<name>A0A1G8V4P3_9EURY</name>
<feature type="transmembrane region" description="Helical" evidence="2">
    <location>
        <begin position="34"/>
        <end position="50"/>
    </location>
</feature>
<keyword evidence="2" id="KW-1133">Transmembrane helix</keyword>
<evidence type="ECO:0000313" key="4">
    <source>
        <dbReference type="EMBL" id="SDJ60959.1"/>
    </source>
</evidence>
<dbReference type="InterPro" id="IPR055693">
    <property type="entry name" value="DUF7269"/>
</dbReference>
<protein>
    <submittedName>
        <fullName evidence="4">Uncharacterized conserved protein, DUF58 family, contains vWF domain</fullName>
    </submittedName>
</protein>
<dbReference type="Pfam" id="PF01882">
    <property type="entry name" value="DUF58"/>
    <property type="match status" value="1"/>
</dbReference>
<organism evidence="4 5">
    <name type="scientific">Natronorubrum texcoconense</name>
    <dbReference type="NCBI Taxonomy" id="1095776"/>
    <lineage>
        <taxon>Archaea</taxon>
        <taxon>Methanobacteriati</taxon>
        <taxon>Methanobacteriota</taxon>
        <taxon>Stenosarchaea group</taxon>
        <taxon>Halobacteria</taxon>
        <taxon>Halobacteriales</taxon>
        <taxon>Natrialbaceae</taxon>
        <taxon>Natronorubrum</taxon>
    </lineage>
</organism>
<feature type="transmembrane region" description="Helical" evidence="2">
    <location>
        <begin position="257"/>
        <end position="290"/>
    </location>
</feature>
<dbReference type="RefSeq" id="WP_090303608.1">
    <property type="nucleotide sequence ID" value="NZ_FNFE01000001.1"/>
</dbReference>